<comment type="caution">
    <text evidence="1">The sequence shown here is derived from an EMBL/GenBank/DDBJ whole genome shotgun (WGS) entry which is preliminary data.</text>
</comment>
<dbReference type="Proteomes" id="UP000237819">
    <property type="component" value="Unassembled WGS sequence"/>
</dbReference>
<evidence type="ECO:0000313" key="1">
    <source>
        <dbReference type="EMBL" id="PQO44895.1"/>
    </source>
</evidence>
<proteinExistence type="predicted"/>
<reference evidence="1 2" key="1">
    <citation type="submission" date="2018-02" db="EMBL/GenBank/DDBJ databases">
        <title>Comparative genomes isolates from brazilian mangrove.</title>
        <authorList>
            <person name="Araujo J.E."/>
            <person name="Taketani R.G."/>
            <person name="Silva M.C.P."/>
            <person name="Loureco M.V."/>
            <person name="Andreote F.D."/>
        </authorList>
    </citation>
    <scope>NUCLEOTIDE SEQUENCE [LARGE SCALE GENOMIC DNA]</scope>
    <source>
        <strain evidence="1 2">Nap-Phe MGV</strain>
    </source>
</reference>
<sequence>MKNYFSQIESTLPFFRQGELSNLNSNLFRKTSSRMEVFSENIAARLVFIRSRRSQPDSQMVVAAIRSAI</sequence>
<name>A0A2S8GKD1_9BACT</name>
<dbReference type="EMBL" id="PUHZ01000017">
    <property type="protein sequence ID" value="PQO44895.1"/>
    <property type="molecule type" value="Genomic_DNA"/>
</dbReference>
<organism evidence="1 2">
    <name type="scientific">Blastopirellula marina</name>
    <dbReference type="NCBI Taxonomy" id="124"/>
    <lineage>
        <taxon>Bacteria</taxon>
        <taxon>Pseudomonadati</taxon>
        <taxon>Planctomycetota</taxon>
        <taxon>Planctomycetia</taxon>
        <taxon>Pirellulales</taxon>
        <taxon>Pirellulaceae</taxon>
        <taxon>Blastopirellula</taxon>
    </lineage>
</organism>
<accession>A0A2S8GKD1</accession>
<protein>
    <submittedName>
        <fullName evidence="1">Uncharacterized protein</fullName>
    </submittedName>
</protein>
<dbReference type="AlphaFoldDB" id="A0A2S8GKD1"/>
<gene>
    <name evidence="1" type="ORF">C5Y93_17550</name>
</gene>
<evidence type="ECO:0000313" key="2">
    <source>
        <dbReference type="Proteomes" id="UP000237819"/>
    </source>
</evidence>